<evidence type="ECO:0000313" key="3">
    <source>
        <dbReference type="Proteomes" id="UP000198372"/>
    </source>
</evidence>
<dbReference type="Gene3D" id="3.40.50.410">
    <property type="entry name" value="von Willebrand factor, type A domain"/>
    <property type="match status" value="1"/>
</dbReference>
<dbReference type="AlphaFoldDB" id="A0A238F505"/>
<feature type="region of interest" description="Disordered" evidence="1">
    <location>
        <begin position="77"/>
        <end position="136"/>
    </location>
</feature>
<dbReference type="EMBL" id="FMSP01000002">
    <property type="protein sequence ID" value="SCV67789.1"/>
    <property type="molecule type" value="Genomic_DNA"/>
</dbReference>
<proteinExistence type="predicted"/>
<keyword evidence="3" id="KW-1185">Reference proteome</keyword>
<dbReference type="STRING" id="269621.A0A238F505"/>
<reference evidence="3" key="1">
    <citation type="submission" date="2016-09" db="EMBL/GenBank/DDBJ databases">
        <authorList>
            <person name="Jeantristanb JTB J.-T."/>
            <person name="Ricardo R."/>
        </authorList>
    </citation>
    <scope>NUCLEOTIDE SEQUENCE [LARGE SCALE GENOMIC DNA]</scope>
</reference>
<dbReference type="OrthoDB" id="2142040at2759"/>
<gene>
    <name evidence="2" type="ORF">BQ2448_5400</name>
</gene>
<dbReference type="SUPFAM" id="SSF53300">
    <property type="entry name" value="vWA-like"/>
    <property type="match status" value="1"/>
</dbReference>
<dbReference type="InterPro" id="IPR036465">
    <property type="entry name" value="vWFA_dom_sf"/>
</dbReference>
<accession>A0A238F505</accession>
<dbReference type="PANTHER" id="PTHR34706:SF2">
    <property type="entry name" value="RFEF"/>
    <property type="match status" value="1"/>
</dbReference>
<protein>
    <submittedName>
        <fullName evidence="2">BQ2448_5400 protein</fullName>
    </submittedName>
</protein>
<evidence type="ECO:0000256" key="1">
    <source>
        <dbReference type="SAM" id="MobiDB-lite"/>
    </source>
</evidence>
<name>A0A238F505_9BASI</name>
<dbReference type="PANTHER" id="PTHR34706">
    <property type="entry name" value="SLR1338 PROTEIN"/>
    <property type="match status" value="1"/>
</dbReference>
<feature type="region of interest" description="Disordered" evidence="1">
    <location>
        <begin position="23"/>
        <end position="57"/>
    </location>
</feature>
<evidence type="ECO:0000313" key="2">
    <source>
        <dbReference type="EMBL" id="SCV67789.1"/>
    </source>
</evidence>
<organism evidence="2 3">
    <name type="scientific">Microbotryum intermedium</name>
    <dbReference type="NCBI Taxonomy" id="269621"/>
    <lineage>
        <taxon>Eukaryota</taxon>
        <taxon>Fungi</taxon>
        <taxon>Dikarya</taxon>
        <taxon>Basidiomycota</taxon>
        <taxon>Pucciniomycotina</taxon>
        <taxon>Microbotryomycetes</taxon>
        <taxon>Microbotryales</taxon>
        <taxon>Microbotryaceae</taxon>
        <taxon>Microbotryum</taxon>
    </lineage>
</organism>
<feature type="compositionally biased region" description="Low complexity" evidence="1">
    <location>
        <begin position="77"/>
        <end position="88"/>
    </location>
</feature>
<dbReference type="Proteomes" id="UP000198372">
    <property type="component" value="Unassembled WGS sequence"/>
</dbReference>
<sequence>MGLASALVMGMVANQLKPMLQQQLQGGNKPNQNQQQQQQQQYQQSPQQQQQQYYGGAAAGPAAGVGATYGAPQGYQQQQQFQPQYGAPENAHNDQYASQYGNGGPLNVMPENHGGYHPNYVHQQSPPPPLQQYSAPPQQQYGAQQFGAMPFPGSGGGMPMPGGSMPMPGQGGQMSMPGQGQGNGGYHDHSRGEHHYGAYAAGALGVATLGAGAYAYQHHQQSQQAGGPIDYNRVLQVLQRGVHDQNLYTFYPQGSLEPLAQRIVQSNALPQIASAWGVAPEIVVELARLALFDIVLYVDDSGSMAFEENRERITDLQLIVKRVTSAACLLDTDGLQIRFMHSQGQQINSEQAAVDLISRTKFNGNTPLGTELQRQVLGPLVVEPARRGALRKPVLVVILTDGEPSEPRDTLVRVLKSTESDLRQTRYSSDAVSYQLAQIGNDEKAYQFLNEVDQGEVGKLIDVTCNYERESDNCRKANPPYTLTPDGWCLKLLLGGIDSTFDARDEGKKGGW</sequence>